<evidence type="ECO:0000256" key="1">
    <source>
        <dbReference type="ARBA" id="ARBA00022737"/>
    </source>
</evidence>
<sequence length="1371" mass="150612">MKVLSNVESCVLVGGCVLAVDLLTVVHEASERTAIPLQSNLIAATAFLEPLKEWMFIDKDNVQVGPVEKDAIRRFWSIKEIDWTTRCRASGMPDWKRLRDIRELRWAMAVRVPVLTPIQVGDVALSILHSMVAAHSDIDDAGEIVTPTPRVKRILSSPRCLPHIAQAMLSGEPTIVDAAAALLKAIVTRNPKAMIRLYSTGAFYFSLAYPGSNLLSIAQLFSVTHVYQAFHGGEEAAVSSSLPLAKRSVLGGLLPESLLYVLERSGPVAFAAAMVSDSDTPEIIWTHKMRAENLIRQVLQHLGDFPQKLSQHCHSLYEYAPMPPVTYPELKDEMWCHRYYLRNLCDEIRFPNWPIVEHVEFLQSLLVMWREELTRRPMDLSEEEACKILEISIDEVSRDDAPKKPSIESAEEIPNISKQIEYIDEEKLKRQYRKLAMKYHPDKNPEGREKFLAVQKAYECLQVTMQGLQGPQTWRLLLLLKGQCILYRRYGNVLMPFKYAGYPMLLSAITVDKDDSNFLSSDRAHLLVASSELVWLTCESSSLNGEELVRDGGIPLLATLLSRCMCVVQPTTPATEPSATIVANIMRTFSVLSQFESARAEMLEFSGLVDDIVHCTELELVPAAIDAALQTIAHLSISSEIQNALLKAGVLWYLIPLLLQYDSTAEESDKTDAHGVGTSVQIAKNLHAVKASLALSRLSGLGDDEIPTPYNQAAADALRALLTPKLASMLKNKLAKDLLFTLNSNLESPEIIWNSSTRAELLKFVEEQRASLSHDGSYDLKDSHSFVYEALSKELYIGNVYLRVYNDQPDFEITEPEDFCLALVDFISHLVHNAPAASMDTHVNGDVTTDASAEQHSSDDSSASLDGKSSEREDLELVKNLQYGLLSLQHLLTKNPNLASVVSTKEKLLPLFECFSLPVASSSNIPQLCLLVLSRLTTYAPCVEAMVADSSGLLILLQLLHSSPSCREGALHVLYALASTAELAWAAAKHGGVVFILEVLLPIQEEIPLQQRAAAASLLGKLVGQTMHGPRVAITLARFLPDGLVSVIRDGPGEAVVAALEQTTETPELVWTPAMAASLSAQIATMASDLYREQVKGRVVDWDVPEQASGQQEMRNEPQVGGIYVRLFLKDPKFPLRNPKRFLEGLLDQYLTSIAASQYDGQAVDTELPLLLSAALVSLLRVYPALADHVGYLGYVPKLVSAVAHGASRETMASETYVSEDGSSQQNSQTPQERVRLSCLRVLHQLAGSTTCAEAMAATSVGTPQVVPLLMKAIGWQGGSILALETLKRVVVAGNRARDALVAQGLKVGLVEVLLGLLDWRAGGRNGLCSQMNWNESEAAIGRVLAIEVLHAFATEGAYCTKVRDILSASD</sequence>
<dbReference type="GO" id="GO:0006898">
    <property type="term" value="P:receptor-mediated endocytosis"/>
    <property type="evidence" value="ECO:0007669"/>
    <property type="project" value="TreeGrafter"/>
</dbReference>
<dbReference type="SMART" id="SM00185">
    <property type="entry name" value="ARM"/>
    <property type="match status" value="3"/>
</dbReference>
<proteinExistence type="predicted"/>
<organism evidence="4">
    <name type="scientific">Sesamum angustifolium</name>
    <dbReference type="NCBI Taxonomy" id="2727405"/>
    <lineage>
        <taxon>Eukaryota</taxon>
        <taxon>Viridiplantae</taxon>
        <taxon>Streptophyta</taxon>
        <taxon>Embryophyta</taxon>
        <taxon>Tracheophyta</taxon>
        <taxon>Spermatophyta</taxon>
        <taxon>Magnoliopsida</taxon>
        <taxon>eudicotyledons</taxon>
        <taxon>Gunneridae</taxon>
        <taxon>Pentapetalae</taxon>
        <taxon>asterids</taxon>
        <taxon>lamiids</taxon>
        <taxon>Lamiales</taxon>
        <taxon>Pedaliaceae</taxon>
        <taxon>Sesamum</taxon>
    </lineage>
</organism>
<dbReference type="InterPro" id="IPR036869">
    <property type="entry name" value="J_dom_sf"/>
</dbReference>
<accession>A0AAW2PR18</accession>
<dbReference type="InterPro" id="IPR044978">
    <property type="entry name" value="GRV2/DNAJC13"/>
</dbReference>
<dbReference type="GO" id="GO:2000641">
    <property type="term" value="P:regulation of early endosome to late endosome transport"/>
    <property type="evidence" value="ECO:0007669"/>
    <property type="project" value="InterPro"/>
</dbReference>
<name>A0AAW2PR18_9LAMI</name>
<dbReference type="FunFam" id="1.25.10.10:FF:000180">
    <property type="entry name" value="DnaJ homolog subfamily C GRV2"/>
    <property type="match status" value="1"/>
</dbReference>
<dbReference type="SMART" id="SM00271">
    <property type="entry name" value="DnaJ"/>
    <property type="match status" value="1"/>
</dbReference>
<dbReference type="FunFam" id="1.10.287.110:FF:000030">
    <property type="entry name" value="DnaJ homolog subfamily C GRV2"/>
    <property type="match status" value="1"/>
</dbReference>
<evidence type="ECO:0000259" key="3">
    <source>
        <dbReference type="PROSITE" id="PS50076"/>
    </source>
</evidence>
<dbReference type="Pfam" id="PF00226">
    <property type="entry name" value="DnaJ"/>
    <property type="match status" value="1"/>
</dbReference>
<protein>
    <submittedName>
        <fullName evidence="4">DnaJsubfamily C GRV2</fullName>
    </submittedName>
</protein>
<dbReference type="InterPro" id="IPR001623">
    <property type="entry name" value="DnaJ_domain"/>
</dbReference>
<dbReference type="EMBL" id="JACGWK010000004">
    <property type="protein sequence ID" value="KAL0358378.1"/>
    <property type="molecule type" value="Genomic_DNA"/>
</dbReference>
<dbReference type="PANTHER" id="PTHR36983:SF2">
    <property type="entry name" value="DNAJ HOMOLOG SUBFAMILY C MEMBER 13"/>
    <property type="match status" value="1"/>
</dbReference>
<dbReference type="GO" id="GO:0007032">
    <property type="term" value="P:endosome organization"/>
    <property type="evidence" value="ECO:0007669"/>
    <property type="project" value="InterPro"/>
</dbReference>
<dbReference type="SUPFAM" id="SSF48371">
    <property type="entry name" value="ARM repeat"/>
    <property type="match status" value="1"/>
</dbReference>
<dbReference type="InterPro" id="IPR011989">
    <property type="entry name" value="ARM-like"/>
</dbReference>
<reference evidence="4" key="2">
    <citation type="journal article" date="2024" name="Plant">
        <title>Genomic evolution and insights into agronomic trait innovations of Sesamum species.</title>
        <authorList>
            <person name="Miao H."/>
            <person name="Wang L."/>
            <person name="Qu L."/>
            <person name="Liu H."/>
            <person name="Sun Y."/>
            <person name="Le M."/>
            <person name="Wang Q."/>
            <person name="Wei S."/>
            <person name="Zheng Y."/>
            <person name="Lin W."/>
            <person name="Duan Y."/>
            <person name="Cao H."/>
            <person name="Xiong S."/>
            <person name="Wang X."/>
            <person name="Wei L."/>
            <person name="Li C."/>
            <person name="Ma Q."/>
            <person name="Ju M."/>
            <person name="Zhao R."/>
            <person name="Li G."/>
            <person name="Mu C."/>
            <person name="Tian Q."/>
            <person name="Mei H."/>
            <person name="Zhang T."/>
            <person name="Gao T."/>
            <person name="Zhang H."/>
        </authorList>
    </citation>
    <scope>NUCLEOTIDE SEQUENCE</scope>
    <source>
        <strain evidence="4">G01</strain>
    </source>
</reference>
<keyword evidence="1" id="KW-0677">Repeat</keyword>
<dbReference type="PROSITE" id="PS50076">
    <property type="entry name" value="DNAJ_2"/>
    <property type="match status" value="1"/>
</dbReference>
<dbReference type="SUPFAM" id="SSF46565">
    <property type="entry name" value="Chaperone J-domain"/>
    <property type="match status" value="1"/>
</dbReference>
<feature type="region of interest" description="Disordered" evidence="2">
    <location>
        <begin position="849"/>
        <end position="869"/>
    </location>
</feature>
<dbReference type="Gene3D" id="1.10.287.110">
    <property type="entry name" value="DnaJ domain"/>
    <property type="match status" value="1"/>
</dbReference>
<feature type="compositionally biased region" description="Polar residues" evidence="2">
    <location>
        <begin position="849"/>
        <end position="864"/>
    </location>
</feature>
<reference evidence="4" key="1">
    <citation type="submission" date="2020-06" db="EMBL/GenBank/DDBJ databases">
        <authorList>
            <person name="Li T."/>
            <person name="Hu X."/>
            <person name="Zhang T."/>
            <person name="Song X."/>
            <person name="Zhang H."/>
            <person name="Dai N."/>
            <person name="Sheng W."/>
            <person name="Hou X."/>
            <person name="Wei L."/>
        </authorList>
    </citation>
    <scope>NUCLEOTIDE SEQUENCE</scope>
    <source>
        <strain evidence="4">G01</strain>
        <tissue evidence="4">Leaf</tissue>
    </source>
</reference>
<dbReference type="InterPro" id="IPR016024">
    <property type="entry name" value="ARM-type_fold"/>
</dbReference>
<dbReference type="CDD" id="cd06257">
    <property type="entry name" value="DnaJ"/>
    <property type="match status" value="1"/>
</dbReference>
<dbReference type="InterPro" id="IPR025640">
    <property type="entry name" value="GYF_2"/>
</dbReference>
<evidence type="ECO:0000313" key="4">
    <source>
        <dbReference type="EMBL" id="KAL0358378.1"/>
    </source>
</evidence>
<gene>
    <name evidence="4" type="ORF">Sangu_0687200</name>
</gene>
<dbReference type="Gene3D" id="1.25.10.10">
    <property type="entry name" value="Leucine-rich Repeat Variant"/>
    <property type="match status" value="2"/>
</dbReference>
<dbReference type="GO" id="GO:0010008">
    <property type="term" value="C:endosome membrane"/>
    <property type="evidence" value="ECO:0007669"/>
    <property type="project" value="TreeGrafter"/>
</dbReference>
<feature type="non-terminal residue" evidence="4">
    <location>
        <position position="1371"/>
    </location>
</feature>
<comment type="caution">
    <text evidence="4">The sequence shown here is derived from an EMBL/GenBank/DDBJ whole genome shotgun (WGS) entry which is preliminary data.</text>
</comment>
<dbReference type="InterPro" id="IPR000225">
    <property type="entry name" value="Armadillo"/>
</dbReference>
<dbReference type="Pfam" id="PF14237">
    <property type="entry name" value="GYF_2"/>
    <property type="match status" value="1"/>
</dbReference>
<evidence type="ECO:0000256" key="2">
    <source>
        <dbReference type="SAM" id="MobiDB-lite"/>
    </source>
</evidence>
<feature type="domain" description="J" evidence="3">
    <location>
        <begin position="409"/>
        <end position="491"/>
    </location>
</feature>
<dbReference type="PANTHER" id="PTHR36983">
    <property type="entry name" value="DNAJ HOMOLOG SUBFAMILY C MEMBER 13"/>
    <property type="match status" value="1"/>
</dbReference>